<accession>A0A1J1IN37</accession>
<sequence length="131" mass="15327">MIPVHITTQYTTKFSMAGCLFFRDMKRELRISTENMKHDKLVSSFEQFESTSSTILIRNGMQESQFQSEDNNGSNTSISMIYVWEHWGGLRNIIEQQLKDFSVFSVWSRNNINLGCLEDNYRMNGTKCNYV</sequence>
<dbReference type="EMBL" id="CVRI01000055">
    <property type="protein sequence ID" value="CRL01576.1"/>
    <property type="molecule type" value="Genomic_DNA"/>
</dbReference>
<gene>
    <name evidence="1" type="ORF">CLUMA_CG014717</name>
</gene>
<keyword evidence="2" id="KW-1185">Reference proteome</keyword>
<evidence type="ECO:0000313" key="1">
    <source>
        <dbReference type="EMBL" id="CRL01576.1"/>
    </source>
</evidence>
<proteinExistence type="predicted"/>
<dbReference type="AlphaFoldDB" id="A0A1J1IN37"/>
<protein>
    <submittedName>
        <fullName evidence="1">CLUMA_CG014717, isoform A</fullName>
    </submittedName>
</protein>
<dbReference type="Proteomes" id="UP000183832">
    <property type="component" value="Unassembled WGS sequence"/>
</dbReference>
<evidence type="ECO:0000313" key="2">
    <source>
        <dbReference type="Proteomes" id="UP000183832"/>
    </source>
</evidence>
<organism evidence="1 2">
    <name type="scientific">Clunio marinus</name>
    <dbReference type="NCBI Taxonomy" id="568069"/>
    <lineage>
        <taxon>Eukaryota</taxon>
        <taxon>Metazoa</taxon>
        <taxon>Ecdysozoa</taxon>
        <taxon>Arthropoda</taxon>
        <taxon>Hexapoda</taxon>
        <taxon>Insecta</taxon>
        <taxon>Pterygota</taxon>
        <taxon>Neoptera</taxon>
        <taxon>Endopterygota</taxon>
        <taxon>Diptera</taxon>
        <taxon>Nematocera</taxon>
        <taxon>Chironomoidea</taxon>
        <taxon>Chironomidae</taxon>
        <taxon>Clunio</taxon>
    </lineage>
</organism>
<reference evidence="1 2" key="1">
    <citation type="submission" date="2015-04" db="EMBL/GenBank/DDBJ databases">
        <authorList>
            <person name="Syromyatnikov M.Y."/>
            <person name="Popov V.N."/>
        </authorList>
    </citation>
    <scope>NUCLEOTIDE SEQUENCE [LARGE SCALE GENOMIC DNA]</scope>
</reference>
<name>A0A1J1IN37_9DIPT</name>